<protein>
    <recommendedName>
        <fullName evidence="3">Tetratricopeptide repeat protein</fullName>
    </recommendedName>
</protein>
<organism evidence="1 2">
    <name type="scientific">Dictyocaulus viviparus</name>
    <name type="common">Bovine lungworm</name>
    <dbReference type="NCBI Taxonomy" id="29172"/>
    <lineage>
        <taxon>Eukaryota</taxon>
        <taxon>Metazoa</taxon>
        <taxon>Ecdysozoa</taxon>
        <taxon>Nematoda</taxon>
        <taxon>Chromadorea</taxon>
        <taxon>Rhabditida</taxon>
        <taxon>Rhabditina</taxon>
        <taxon>Rhabditomorpha</taxon>
        <taxon>Strongyloidea</taxon>
        <taxon>Metastrongylidae</taxon>
        <taxon>Dictyocaulus</taxon>
    </lineage>
</organism>
<name>A0A0D8XHX6_DICVI</name>
<sequence length="97" mass="11043">MESTDKSYEEGNPQDLFDEVDDLLNNGRCLDAYNLLESRSASSTEKLGWLYRAALACYNKGCSEDVDNSRLQWLQKGQFILLPLDVDLKNFSSKSVR</sequence>
<dbReference type="EMBL" id="KN716488">
    <property type="protein sequence ID" value="KJH44250.1"/>
    <property type="molecule type" value="Genomic_DNA"/>
</dbReference>
<dbReference type="OrthoDB" id="5838873at2759"/>
<proteinExistence type="predicted"/>
<evidence type="ECO:0008006" key="3">
    <source>
        <dbReference type="Google" id="ProtNLM"/>
    </source>
</evidence>
<reference evidence="2" key="2">
    <citation type="journal article" date="2016" name="Sci. Rep.">
        <title>Dictyocaulus viviparus genome, variome and transcriptome elucidate lungworm biology and support future intervention.</title>
        <authorList>
            <person name="McNulty S.N."/>
            <person name="Strube C."/>
            <person name="Rosa B.A."/>
            <person name="Martin J.C."/>
            <person name="Tyagi R."/>
            <person name="Choi Y.J."/>
            <person name="Wang Q."/>
            <person name="Hallsworth Pepin K."/>
            <person name="Zhang X."/>
            <person name="Ozersky P."/>
            <person name="Wilson R.K."/>
            <person name="Sternberg P.W."/>
            <person name="Gasser R.B."/>
            <person name="Mitreva M."/>
        </authorList>
    </citation>
    <scope>NUCLEOTIDE SEQUENCE [LARGE SCALE GENOMIC DNA]</scope>
    <source>
        <strain evidence="2">HannoverDv2000</strain>
    </source>
</reference>
<accession>A0A0D8XHX6</accession>
<dbReference type="AlphaFoldDB" id="A0A0D8XHX6"/>
<gene>
    <name evidence="1" type="ORF">DICVIV_09722</name>
</gene>
<evidence type="ECO:0000313" key="2">
    <source>
        <dbReference type="Proteomes" id="UP000053766"/>
    </source>
</evidence>
<evidence type="ECO:0000313" key="1">
    <source>
        <dbReference type="EMBL" id="KJH44250.1"/>
    </source>
</evidence>
<reference evidence="1 2" key="1">
    <citation type="submission" date="2013-11" db="EMBL/GenBank/DDBJ databases">
        <title>Draft genome of the bovine lungworm Dictyocaulus viviparus.</title>
        <authorList>
            <person name="Mitreva M."/>
        </authorList>
    </citation>
    <scope>NUCLEOTIDE SEQUENCE [LARGE SCALE GENOMIC DNA]</scope>
    <source>
        <strain evidence="1 2">HannoverDv2000</strain>
    </source>
</reference>
<dbReference type="Proteomes" id="UP000053766">
    <property type="component" value="Unassembled WGS sequence"/>
</dbReference>
<keyword evidence="2" id="KW-1185">Reference proteome</keyword>